<feature type="domain" description="NmrA-like" evidence="1">
    <location>
        <begin position="5"/>
        <end position="246"/>
    </location>
</feature>
<dbReference type="Gene3D" id="3.40.50.720">
    <property type="entry name" value="NAD(P)-binding Rossmann-like Domain"/>
    <property type="match status" value="1"/>
</dbReference>
<dbReference type="Gene3D" id="3.90.25.10">
    <property type="entry name" value="UDP-galactose 4-epimerase, domain 1"/>
    <property type="match status" value="1"/>
</dbReference>
<dbReference type="Gene3D" id="3.30.559.30">
    <property type="entry name" value="Nonribosomal peptide synthetase, condensation domain"/>
    <property type="match status" value="1"/>
</dbReference>
<dbReference type="PANTHER" id="PTHR42034:SF1">
    <property type="entry name" value="CONDENSATION DOMAIN-CONTAINING PROTEIN"/>
    <property type="match status" value="1"/>
</dbReference>
<evidence type="ECO:0000313" key="3">
    <source>
        <dbReference type="Proteomes" id="UP001172155"/>
    </source>
</evidence>
<keyword evidence="3" id="KW-1185">Reference proteome</keyword>
<dbReference type="EMBL" id="JAUKUD010000004">
    <property type="protein sequence ID" value="KAK0746801.1"/>
    <property type="molecule type" value="Genomic_DNA"/>
</dbReference>
<dbReference type="Proteomes" id="UP001172155">
    <property type="component" value="Unassembled WGS sequence"/>
</dbReference>
<dbReference type="InterPro" id="IPR008030">
    <property type="entry name" value="NmrA-like"/>
</dbReference>
<comment type="caution">
    <text evidence="2">The sequence shown here is derived from an EMBL/GenBank/DDBJ whole genome shotgun (WGS) entry which is preliminary data.</text>
</comment>
<sequence>MTVVAIAGGLGDLGRLIMEALLETGKYEVYAMSRKTDYSSEDTLAEQLTEKNVGVVICAFVMDCDSVSEAQLRLIRAANRCPCVNRFIPSEFNVEYDVGDDILPYPEKRFHMAARRELAMTSSLEYAYVYPGMFMDYFGLPKVASSLRPLCFFVDPVSGQAVLPGDGEAKMSMTFTTDAARYIALALELDEWPRILTTATSTVSLNELVRLIERALGRKLQVRYQPVEKLLKREAVDLPTNVEIAKSFPERFPQGLHQLRALIADLEAGVALGAFDFGKLNGHLDLVQAFEGRVPAPKRIEELVEEAWRPNSGYTYTQPYGFQEVLYTAISVPPGSHGLFIVATAVTFNHDPASPGGSLSSSDLIPLLRNAWLQMRQQYPTLAAENRPEGKVYNVPSSPAELAAWLADTFVVTPGKTWTDLLKTMVRTRQMTIYFCPEARQLYMQAEHQLLDGRGGMNFWDRYFKALASPTAIQDLMKTDGSEVVRLPPRSDDLLNMREKKPGRGEQRALELLAPVATMSAPITMPVSLPLPRCSPQNAALVLKVSTGTTETIIAACRAQRLSVTAAWHTAVVLATQSIQAKHNLLAARRTGEKPEAAGTQFACFGNFDLRRYFPAPEDTPFPMPDAYALSNHHCILPYVVAPGGKTFSQVARELASYYQQDLPKADPEVWSALGPMIRMMVPEFTRDPLEETTPALSSLGVVDQFIASSYAQADGKGVWRVEDVWFGDTLTGPWLEHFMWAWQGQLSLNSCYNPAYYTRAEVDEFNHQVLEKLLDGLEVPGREPRWKL</sequence>
<protein>
    <recommendedName>
        <fullName evidence="1">NmrA-like domain-containing protein</fullName>
    </recommendedName>
</protein>
<dbReference type="InterPro" id="IPR023213">
    <property type="entry name" value="CAT-like_dom_sf"/>
</dbReference>
<reference evidence="2" key="1">
    <citation type="submission" date="2023-06" db="EMBL/GenBank/DDBJ databases">
        <title>Genome-scale phylogeny and comparative genomics of the fungal order Sordariales.</title>
        <authorList>
            <consortium name="Lawrence Berkeley National Laboratory"/>
            <person name="Hensen N."/>
            <person name="Bonometti L."/>
            <person name="Westerberg I."/>
            <person name="Brannstrom I.O."/>
            <person name="Guillou S."/>
            <person name="Cros-Aarteil S."/>
            <person name="Calhoun S."/>
            <person name="Haridas S."/>
            <person name="Kuo A."/>
            <person name="Mondo S."/>
            <person name="Pangilinan J."/>
            <person name="Riley R."/>
            <person name="LaButti K."/>
            <person name="Andreopoulos B."/>
            <person name="Lipzen A."/>
            <person name="Chen C."/>
            <person name="Yanf M."/>
            <person name="Daum C."/>
            <person name="Ng V."/>
            <person name="Clum A."/>
            <person name="Steindorff A."/>
            <person name="Ohm R."/>
            <person name="Martin F."/>
            <person name="Silar P."/>
            <person name="Natvig D."/>
            <person name="Lalanne C."/>
            <person name="Gautier V."/>
            <person name="Ament-velasquez S.L."/>
            <person name="Kruys A."/>
            <person name="Hutchinson M.I."/>
            <person name="Powell A.J."/>
            <person name="Barry K."/>
            <person name="Miller A.N."/>
            <person name="Grigoriev I.V."/>
            <person name="Debuchy R."/>
            <person name="Gladieux P."/>
            <person name="Thoren M.H."/>
            <person name="Johannesson H."/>
        </authorList>
    </citation>
    <scope>NUCLEOTIDE SEQUENCE</scope>
    <source>
        <strain evidence="2">SMH3187-1</strain>
    </source>
</reference>
<dbReference type="Gene3D" id="3.30.559.10">
    <property type="entry name" value="Chloramphenicol acetyltransferase-like domain"/>
    <property type="match status" value="1"/>
</dbReference>
<organism evidence="2 3">
    <name type="scientific">Schizothecium vesticola</name>
    <dbReference type="NCBI Taxonomy" id="314040"/>
    <lineage>
        <taxon>Eukaryota</taxon>
        <taxon>Fungi</taxon>
        <taxon>Dikarya</taxon>
        <taxon>Ascomycota</taxon>
        <taxon>Pezizomycotina</taxon>
        <taxon>Sordariomycetes</taxon>
        <taxon>Sordariomycetidae</taxon>
        <taxon>Sordariales</taxon>
        <taxon>Schizotheciaceae</taxon>
        <taxon>Schizothecium</taxon>
    </lineage>
</organism>
<dbReference type="InterPro" id="IPR036291">
    <property type="entry name" value="NAD(P)-bd_dom_sf"/>
</dbReference>
<evidence type="ECO:0000313" key="2">
    <source>
        <dbReference type="EMBL" id="KAK0746801.1"/>
    </source>
</evidence>
<dbReference type="PANTHER" id="PTHR42034">
    <property type="entry name" value="CHROMOSOME 7, WHOLE GENOME SHOTGUN SEQUENCE-RELATED"/>
    <property type="match status" value="1"/>
</dbReference>
<proteinExistence type="predicted"/>
<dbReference type="Pfam" id="PF05368">
    <property type="entry name" value="NmrA"/>
    <property type="match status" value="1"/>
</dbReference>
<evidence type="ECO:0000259" key="1">
    <source>
        <dbReference type="Pfam" id="PF05368"/>
    </source>
</evidence>
<dbReference type="SUPFAM" id="SSF51735">
    <property type="entry name" value="NAD(P)-binding Rossmann-fold domains"/>
    <property type="match status" value="1"/>
</dbReference>
<dbReference type="AlphaFoldDB" id="A0AA40EWI5"/>
<gene>
    <name evidence="2" type="ORF">B0T18DRAFT_325879</name>
</gene>
<name>A0AA40EWI5_9PEZI</name>
<accession>A0AA40EWI5</accession>